<keyword evidence="3" id="KW-1185">Reference proteome</keyword>
<evidence type="ECO:0000313" key="4">
    <source>
        <dbReference type="WBParaSite" id="OFLC_0000263201-mRNA-1"/>
    </source>
</evidence>
<feature type="domain" description="Helitron helicase-like" evidence="1">
    <location>
        <begin position="2"/>
        <end position="70"/>
    </location>
</feature>
<organism evidence="4">
    <name type="scientific">Onchocerca flexuosa</name>
    <dbReference type="NCBI Taxonomy" id="387005"/>
    <lineage>
        <taxon>Eukaryota</taxon>
        <taxon>Metazoa</taxon>
        <taxon>Ecdysozoa</taxon>
        <taxon>Nematoda</taxon>
        <taxon>Chromadorea</taxon>
        <taxon>Rhabditida</taxon>
        <taxon>Spirurina</taxon>
        <taxon>Spiruromorpha</taxon>
        <taxon>Filarioidea</taxon>
        <taxon>Onchocercidae</taxon>
        <taxon>Onchocerca</taxon>
    </lineage>
</organism>
<reference evidence="4" key="1">
    <citation type="submission" date="2016-06" db="UniProtKB">
        <authorList>
            <consortium name="WormBaseParasite"/>
        </authorList>
    </citation>
    <scope>IDENTIFICATION</scope>
</reference>
<protein>
    <submittedName>
        <fullName evidence="4">Helitron_like_N domain-containing protein</fullName>
    </submittedName>
</protein>
<dbReference type="Proteomes" id="UP000267606">
    <property type="component" value="Unassembled WGS sequence"/>
</dbReference>
<proteinExistence type="predicted"/>
<evidence type="ECO:0000313" key="3">
    <source>
        <dbReference type="Proteomes" id="UP000267606"/>
    </source>
</evidence>
<dbReference type="AlphaFoldDB" id="A0A183H573"/>
<gene>
    <name evidence="2" type="ORF">OFLC_LOCUS2633</name>
</gene>
<evidence type="ECO:0000313" key="2">
    <source>
        <dbReference type="EMBL" id="VDO33683.1"/>
    </source>
</evidence>
<dbReference type="InterPro" id="IPR025476">
    <property type="entry name" value="Helitron_helicase-like"/>
</dbReference>
<name>A0A183H573_9BILA</name>
<dbReference type="WBParaSite" id="OFLC_0000263201-mRNA-1">
    <property type="protein sequence ID" value="OFLC_0000263201-mRNA-1"/>
    <property type="gene ID" value="OFLC_0000263201"/>
</dbReference>
<dbReference type="STRING" id="387005.A0A183H573"/>
<reference evidence="2 3" key="2">
    <citation type="submission" date="2018-11" db="EMBL/GenBank/DDBJ databases">
        <authorList>
            <consortium name="Pathogen Informatics"/>
        </authorList>
    </citation>
    <scope>NUCLEOTIDE SEQUENCE [LARGE SCALE GENOMIC DNA]</scope>
</reference>
<evidence type="ECO:0000259" key="1">
    <source>
        <dbReference type="Pfam" id="PF14214"/>
    </source>
</evidence>
<dbReference type="Pfam" id="PF14214">
    <property type="entry name" value="Helitron_like_N"/>
    <property type="match status" value="1"/>
</dbReference>
<dbReference type="EMBL" id="UZAJ01001550">
    <property type="protein sequence ID" value="VDO33683.1"/>
    <property type="molecule type" value="Genomic_DNA"/>
</dbReference>
<accession>A0A183H573</accession>
<sequence length="96" mass="11234">MNPAWDDVQNLLLPGQSPIDGHDTTARVFRQKLKSLIDFMVKQEVFGTLRCRTYSVEWQKRALPHAHMLIWLFDKIISNEIDDAICDETNTRCQCR</sequence>